<proteinExistence type="predicted"/>
<name>A0ACC2VTR6_9TREE</name>
<evidence type="ECO:0000313" key="1">
    <source>
        <dbReference type="EMBL" id="KAJ9102026.1"/>
    </source>
</evidence>
<keyword evidence="2" id="KW-1185">Reference proteome</keyword>
<accession>A0ACC2VTR6</accession>
<sequence length="165" mass="19131">MVLTLYDKYIARVNQLEKFAAVKKDELSAEKYRKLEQEIEAHRTQFRRIQGSVLKLHERRNSQPKLNWKAQSNSSNQSSISFPEETRELLESFHEVRATFSRISEEEADNEAKGWANWTDWQQSLSALDKLEIETLSNLEEQGLNDTLKTPSVATSLPTCRDSSR</sequence>
<reference evidence="1" key="1">
    <citation type="submission" date="2023-04" db="EMBL/GenBank/DDBJ databases">
        <title>Draft Genome sequencing of Naganishia species isolated from polar environments using Oxford Nanopore Technology.</title>
        <authorList>
            <person name="Leo P."/>
            <person name="Venkateswaran K."/>
        </authorList>
    </citation>
    <scope>NUCLEOTIDE SEQUENCE</scope>
    <source>
        <strain evidence="1">MNA-CCFEE 5261</strain>
    </source>
</reference>
<dbReference type="EMBL" id="JASBWR010000054">
    <property type="protein sequence ID" value="KAJ9102026.1"/>
    <property type="molecule type" value="Genomic_DNA"/>
</dbReference>
<comment type="caution">
    <text evidence="1">The sequence shown here is derived from an EMBL/GenBank/DDBJ whole genome shotgun (WGS) entry which is preliminary data.</text>
</comment>
<gene>
    <name evidence="1" type="ORF">QFC19_004952</name>
</gene>
<dbReference type="Proteomes" id="UP001241377">
    <property type="component" value="Unassembled WGS sequence"/>
</dbReference>
<protein>
    <submittedName>
        <fullName evidence="1">Uncharacterized protein</fullName>
    </submittedName>
</protein>
<organism evidence="1 2">
    <name type="scientific">Naganishia cerealis</name>
    <dbReference type="NCBI Taxonomy" id="610337"/>
    <lineage>
        <taxon>Eukaryota</taxon>
        <taxon>Fungi</taxon>
        <taxon>Dikarya</taxon>
        <taxon>Basidiomycota</taxon>
        <taxon>Agaricomycotina</taxon>
        <taxon>Tremellomycetes</taxon>
        <taxon>Filobasidiales</taxon>
        <taxon>Filobasidiaceae</taxon>
        <taxon>Naganishia</taxon>
    </lineage>
</organism>
<evidence type="ECO:0000313" key="2">
    <source>
        <dbReference type="Proteomes" id="UP001241377"/>
    </source>
</evidence>